<accession>A0A6M8UNP8</accession>
<proteinExistence type="predicted"/>
<organism evidence="1 2">
    <name type="scientific">Paramixta manurensis</name>
    <dbReference type="NCBI Taxonomy" id="2740817"/>
    <lineage>
        <taxon>Bacteria</taxon>
        <taxon>Pseudomonadati</taxon>
        <taxon>Pseudomonadota</taxon>
        <taxon>Gammaproteobacteria</taxon>
        <taxon>Enterobacterales</taxon>
        <taxon>Erwiniaceae</taxon>
        <taxon>Paramixta</taxon>
    </lineage>
</organism>
<reference evidence="1 2" key="1">
    <citation type="submission" date="2020-06" db="EMBL/GenBank/DDBJ databases">
        <title>Genome sequence of Paramixta manurensis strain PD-1.</title>
        <authorList>
            <person name="Lee C.W."/>
            <person name="Kim J."/>
        </authorList>
    </citation>
    <scope>NUCLEOTIDE SEQUENCE [LARGE SCALE GENOMIC DNA]</scope>
    <source>
        <strain evidence="1 2">PD-1</strain>
    </source>
</reference>
<evidence type="ECO:0000313" key="1">
    <source>
        <dbReference type="EMBL" id="QKJ86933.1"/>
    </source>
</evidence>
<dbReference type="KEGG" id="pmak:PMPD1_1984"/>
<dbReference type="RefSeq" id="WP_173633914.1">
    <property type="nucleotide sequence ID" value="NZ_CP054212.1"/>
</dbReference>
<sequence length="155" mass="17465">MIKNNPHTKALITLFHPAKISTLPLLITLFFSAVVSAFDQQDDPEKKLAAVAYFSLGNNGFIAQQSEGEKYLQAIIGSPNAEKKLLNMAKDRHLTPEAHLYIACGLTGHPNVEYDVLFAPYFQQTVSVLKADILRRENFHTVYQWIQKFGCKTIK</sequence>
<dbReference type="Proteomes" id="UP000505325">
    <property type="component" value="Chromosome"/>
</dbReference>
<evidence type="ECO:0000313" key="2">
    <source>
        <dbReference type="Proteomes" id="UP000505325"/>
    </source>
</evidence>
<protein>
    <submittedName>
        <fullName evidence="1">Uncharacterized protein</fullName>
    </submittedName>
</protein>
<gene>
    <name evidence="1" type="ORF">PMPD1_1984</name>
</gene>
<dbReference type="AlphaFoldDB" id="A0A6M8UNP8"/>
<keyword evidence="2" id="KW-1185">Reference proteome</keyword>
<dbReference type="EMBL" id="CP054212">
    <property type="protein sequence ID" value="QKJ86933.1"/>
    <property type="molecule type" value="Genomic_DNA"/>
</dbReference>
<name>A0A6M8UNP8_9GAMM</name>